<comment type="caution">
    <text evidence="1">The sequence shown here is derived from an EMBL/GenBank/DDBJ whole genome shotgun (WGS) entry which is preliminary data.</text>
</comment>
<protein>
    <submittedName>
        <fullName evidence="1">Uncharacterized protein</fullName>
    </submittedName>
</protein>
<dbReference type="Proteomes" id="UP000008988">
    <property type="component" value="Unassembled WGS sequence"/>
</dbReference>
<dbReference type="EMBL" id="ABSV01000171">
    <property type="protein sequence ID" value="EDZ73664.1"/>
    <property type="molecule type" value="Genomic_DNA"/>
</dbReference>
<sequence length="53" mass="6172">MEGVCWEKRRAMTASVVSRPVLLTAYVIEAFFLEGFEECRRHQETDLMVDACF</sequence>
<evidence type="ECO:0000313" key="2">
    <source>
        <dbReference type="Proteomes" id="UP000008988"/>
    </source>
</evidence>
<evidence type="ECO:0000313" key="1">
    <source>
        <dbReference type="EMBL" id="EDZ73664.1"/>
    </source>
</evidence>
<proteinExistence type="predicted"/>
<dbReference type="AlphaFoldDB" id="B5VEI0"/>
<accession>B5VEI0</accession>
<reference evidence="1 2" key="1">
    <citation type="journal article" date="2008" name="FEMS Yeast Res.">
        <title>Comparative genome analysis of a Saccharomyces cerevisiae wine strain.</title>
        <authorList>
            <person name="Borneman A.R."/>
            <person name="Forgan A.H."/>
            <person name="Pretorius I.S."/>
            <person name="Chambers P.J."/>
        </authorList>
    </citation>
    <scope>NUCLEOTIDE SEQUENCE [LARGE SCALE GENOMIC DNA]</scope>
    <source>
        <strain evidence="1 2">AWRI1631</strain>
    </source>
</reference>
<organism evidence="1 2">
    <name type="scientific">Saccharomyces cerevisiae (strain AWRI1631)</name>
    <name type="common">Baker's yeast</name>
    <dbReference type="NCBI Taxonomy" id="545124"/>
    <lineage>
        <taxon>Eukaryota</taxon>
        <taxon>Fungi</taxon>
        <taxon>Dikarya</taxon>
        <taxon>Ascomycota</taxon>
        <taxon>Saccharomycotina</taxon>
        <taxon>Saccharomycetes</taxon>
        <taxon>Saccharomycetales</taxon>
        <taxon>Saccharomycetaceae</taxon>
        <taxon>Saccharomyces</taxon>
    </lineage>
</organism>
<name>B5VEI0_YEAS6</name>
<gene>
    <name evidence="1" type="ORF">AWRI1631_23070</name>
</gene>